<evidence type="ECO:0000256" key="6">
    <source>
        <dbReference type="ARBA" id="ARBA00022679"/>
    </source>
</evidence>
<dbReference type="HAMAP" id="MF_00065">
    <property type="entry name" value="Adenylyl_sulf_kinase"/>
    <property type="match status" value="1"/>
</dbReference>
<evidence type="ECO:0000313" key="17">
    <source>
        <dbReference type="Proteomes" id="UP000321456"/>
    </source>
</evidence>
<evidence type="ECO:0000256" key="10">
    <source>
        <dbReference type="ARBA" id="ARBA00029724"/>
    </source>
</evidence>
<protein>
    <recommendedName>
        <fullName evidence="5 13">Adenylyl-sulfate kinase</fullName>
        <ecNumber evidence="5 13">2.7.1.25</ecNumber>
    </recommendedName>
    <alternativeName>
        <fullName evidence="11 13">APS kinase</fullName>
    </alternativeName>
    <alternativeName>
        <fullName evidence="12 13">ATP adenosine-5'-phosphosulfate 3'-phosphotransferase</fullName>
    </alternativeName>
    <alternativeName>
        <fullName evidence="10 13">Adenosine-5'-phosphosulfate kinase</fullName>
    </alternativeName>
</protein>
<dbReference type="GO" id="GO:0005524">
    <property type="term" value="F:ATP binding"/>
    <property type="evidence" value="ECO:0007669"/>
    <property type="project" value="UniProtKB-UniRule"/>
</dbReference>
<evidence type="ECO:0000256" key="12">
    <source>
        <dbReference type="ARBA" id="ARBA00031464"/>
    </source>
</evidence>
<dbReference type="GO" id="GO:0004020">
    <property type="term" value="F:adenylylsulfate kinase activity"/>
    <property type="evidence" value="ECO:0007669"/>
    <property type="project" value="UniProtKB-UniRule"/>
</dbReference>
<evidence type="ECO:0000256" key="2">
    <source>
        <dbReference type="ARBA" id="ARBA00002632"/>
    </source>
</evidence>
<dbReference type="UniPathway" id="UPA00140">
    <property type="reaction ID" value="UER00205"/>
</dbReference>
<evidence type="ECO:0000256" key="14">
    <source>
        <dbReference type="RuleBase" id="RU004347"/>
    </source>
</evidence>
<name>A0A5C8V3S7_9FLAO</name>
<proteinExistence type="inferred from homology"/>
<evidence type="ECO:0000256" key="1">
    <source>
        <dbReference type="ARBA" id="ARBA00001823"/>
    </source>
</evidence>
<evidence type="ECO:0000256" key="5">
    <source>
        <dbReference type="ARBA" id="ARBA00012121"/>
    </source>
</evidence>
<dbReference type="Pfam" id="PF01583">
    <property type="entry name" value="APS_kinase"/>
    <property type="match status" value="1"/>
</dbReference>
<evidence type="ECO:0000256" key="4">
    <source>
        <dbReference type="ARBA" id="ARBA00007008"/>
    </source>
</evidence>
<keyword evidence="6 13" id="KW-0808">Transferase</keyword>
<dbReference type="Proteomes" id="UP000321456">
    <property type="component" value="Unassembled WGS sequence"/>
</dbReference>
<comment type="similarity">
    <text evidence="4 13 14">Belongs to the APS kinase family.</text>
</comment>
<comment type="pathway">
    <text evidence="3 13 14">Sulfur metabolism; hydrogen sulfide biosynthesis; sulfite from sulfate: step 2/3.</text>
</comment>
<keyword evidence="8 13" id="KW-0418">Kinase</keyword>
<dbReference type="NCBIfam" id="TIGR00455">
    <property type="entry name" value="apsK"/>
    <property type="match status" value="1"/>
</dbReference>
<evidence type="ECO:0000256" key="9">
    <source>
        <dbReference type="ARBA" id="ARBA00022840"/>
    </source>
</evidence>
<evidence type="ECO:0000259" key="15">
    <source>
        <dbReference type="Pfam" id="PF01583"/>
    </source>
</evidence>
<dbReference type="GO" id="GO:0070814">
    <property type="term" value="P:hydrogen sulfide biosynthetic process"/>
    <property type="evidence" value="ECO:0007669"/>
    <property type="project" value="UniProtKB-UniRule"/>
</dbReference>
<comment type="caution">
    <text evidence="13">Lacks conserved residue(s) required for the propagation of feature annotation.</text>
</comment>
<keyword evidence="13" id="KW-0597">Phosphoprotein</keyword>
<keyword evidence="17" id="KW-1185">Reference proteome</keyword>
<evidence type="ECO:0000256" key="13">
    <source>
        <dbReference type="HAMAP-Rule" id="MF_00065"/>
    </source>
</evidence>
<comment type="catalytic activity">
    <reaction evidence="1 13 14">
        <text>adenosine 5'-phosphosulfate + ATP = 3'-phosphoadenylyl sulfate + ADP + H(+)</text>
        <dbReference type="Rhea" id="RHEA:24152"/>
        <dbReference type="ChEBI" id="CHEBI:15378"/>
        <dbReference type="ChEBI" id="CHEBI:30616"/>
        <dbReference type="ChEBI" id="CHEBI:58243"/>
        <dbReference type="ChEBI" id="CHEBI:58339"/>
        <dbReference type="ChEBI" id="CHEBI:456216"/>
        <dbReference type="EC" id="2.7.1.25"/>
    </reaction>
</comment>
<dbReference type="InterPro" id="IPR027417">
    <property type="entry name" value="P-loop_NTPase"/>
</dbReference>
<dbReference type="EC" id="2.7.1.25" evidence="5 13"/>
<dbReference type="InterPro" id="IPR059117">
    <property type="entry name" value="APS_kinase_dom"/>
</dbReference>
<feature type="domain" description="APS kinase" evidence="15">
    <location>
        <begin position="25"/>
        <end position="173"/>
    </location>
</feature>
<dbReference type="Gene3D" id="3.40.50.300">
    <property type="entry name" value="P-loop containing nucleotide triphosphate hydrolases"/>
    <property type="match status" value="1"/>
</dbReference>
<feature type="binding site" evidence="13">
    <location>
        <begin position="32"/>
        <end position="39"/>
    </location>
    <ligand>
        <name>ATP</name>
        <dbReference type="ChEBI" id="CHEBI:30616"/>
    </ligand>
</feature>
<comment type="caution">
    <text evidence="16">The sequence shown here is derived from an EMBL/GenBank/DDBJ whole genome shotgun (WGS) entry which is preliminary data.</text>
</comment>
<evidence type="ECO:0000256" key="8">
    <source>
        <dbReference type="ARBA" id="ARBA00022777"/>
    </source>
</evidence>
<dbReference type="EMBL" id="VRUR01000002">
    <property type="protein sequence ID" value="TXN35991.1"/>
    <property type="molecule type" value="Genomic_DNA"/>
</dbReference>
<dbReference type="AlphaFoldDB" id="A0A5C8V3S7"/>
<comment type="function">
    <text evidence="2 13 14">Catalyzes the synthesis of activated sulfate.</text>
</comment>
<dbReference type="GO" id="GO:0000103">
    <property type="term" value="P:sulfate assimilation"/>
    <property type="evidence" value="ECO:0007669"/>
    <property type="project" value="UniProtKB-UniRule"/>
</dbReference>
<dbReference type="InterPro" id="IPR002891">
    <property type="entry name" value="APS"/>
</dbReference>
<accession>A0A5C8V3S7</accession>
<gene>
    <name evidence="13 16" type="primary">cysC</name>
    <name evidence="16" type="ORF">FVB32_15640</name>
</gene>
<dbReference type="CDD" id="cd02027">
    <property type="entry name" value="APSK"/>
    <property type="match status" value="1"/>
</dbReference>
<dbReference type="NCBIfam" id="NF003013">
    <property type="entry name" value="PRK03846.1"/>
    <property type="match status" value="1"/>
</dbReference>
<keyword evidence="7 13" id="KW-0547">Nucleotide-binding</keyword>
<evidence type="ECO:0000256" key="7">
    <source>
        <dbReference type="ARBA" id="ARBA00022741"/>
    </source>
</evidence>
<sequence>MEKNITEHRYKVDVRQRRQLNSHNSFLVFFTGLSGSGKSTLANALEQQLFGMGIRTYVLDGDNIRKGINKGLSFSPDDRSENNRRIGEISKLFVDAGVVVLAAFVAPYNRDRMFIRETVGFENYVEVFVDTTLEECERRDVKGLYKMAREGKISDLTGVSAPYETPVNPDVTISNESTVHESTNLILSIISKKLQLR</sequence>
<evidence type="ECO:0000256" key="3">
    <source>
        <dbReference type="ARBA" id="ARBA00004806"/>
    </source>
</evidence>
<dbReference type="SUPFAM" id="SSF52540">
    <property type="entry name" value="P-loop containing nucleoside triphosphate hydrolases"/>
    <property type="match status" value="1"/>
</dbReference>
<keyword evidence="9 13" id="KW-0067">ATP-binding</keyword>
<dbReference type="PANTHER" id="PTHR11055">
    <property type="entry name" value="BIFUNCTIONAL 3'-PHOSPHOADENOSINE 5'-PHOSPHOSULFATE SYNTHASE"/>
    <property type="match status" value="1"/>
</dbReference>
<dbReference type="RefSeq" id="WP_147744762.1">
    <property type="nucleotide sequence ID" value="NZ_VRUR01000002.1"/>
</dbReference>
<reference evidence="16 17" key="1">
    <citation type="submission" date="2019-08" db="EMBL/GenBank/DDBJ databases">
        <title>Professor.</title>
        <authorList>
            <person name="Park J.S."/>
        </authorList>
    </citation>
    <scope>NUCLEOTIDE SEQUENCE [LARGE SCALE GENOMIC DNA]</scope>
    <source>
        <strain evidence="16 17">176CP5-101</strain>
    </source>
</reference>
<evidence type="ECO:0000256" key="11">
    <source>
        <dbReference type="ARBA" id="ARBA00031393"/>
    </source>
</evidence>
<evidence type="ECO:0000313" key="16">
    <source>
        <dbReference type="EMBL" id="TXN35991.1"/>
    </source>
</evidence>
<organism evidence="16 17">
    <name type="scientific">Flagellimonas hymeniacidonis</name>
    <dbReference type="NCBI Taxonomy" id="2603628"/>
    <lineage>
        <taxon>Bacteria</taxon>
        <taxon>Pseudomonadati</taxon>
        <taxon>Bacteroidota</taxon>
        <taxon>Flavobacteriia</taxon>
        <taxon>Flavobacteriales</taxon>
        <taxon>Flavobacteriaceae</taxon>
        <taxon>Flagellimonas</taxon>
    </lineage>
</organism>
<dbReference type="PANTHER" id="PTHR11055:SF1">
    <property type="entry name" value="PAPS SYNTHETASE, ISOFORM D"/>
    <property type="match status" value="1"/>
</dbReference>